<organism evidence="2 3">
    <name type="scientific">Sphingobacterium hungaricum</name>
    <dbReference type="NCBI Taxonomy" id="2082723"/>
    <lineage>
        <taxon>Bacteria</taxon>
        <taxon>Pseudomonadati</taxon>
        <taxon>Bacteroidota</taxon>
        <taxon>Sphingobacteriia</taxon>
        <taxon>Sphingobacteriales</taxon>
        <taxon>Sphingobacteriaceae</taxon>
        <taxon>Sphingobacterium</taxon>
    </lineage>
</organism>
<accession>A0A928UT51</accession>
<dbReference type="GO" id="GO:0016740">
    <property type="term" value="F:transferase activity"/>
    <property type="evidence" value="ECO:0007669"/>
    <property type="project" value="UniProtKB-KW"/>
</dbReference>
<sequence>MRILLYLIRKMKKIAILTQPLKANYGGIIQNYALQTILKRNGFNVETISREYHPDASKFRVFLAHLRNETVNRILGKRKKIFSKKEADYVFSENLFFIEKHLKVSKSLYSKLDLQSYFSKNKFDIVVVGSDQTWRPKYSPDIYNYFLDFIEHDKDIIKIAYASSFGTEKWEFTEEETIRCKELVKEFDSVSVREFSGVSLCATHLNTDAQWVLDPTLLLKADDYKSLFENLNYKKTGMFNYVLDRNVDKQKFIESLSKQINMELFTNQPERSIDGGVIFDFDSIQNFKYPSLEGWLKSFYDADFVVTDSFHGTVFSILFNKPFLAIVNEERGASRFYSLLKLFDLENRLITNVRAFNENILEENIDYDKVNQILENLREKSLLFIKSNIN</sequence>
<dbReference type="Proteomes" id="UP000616201">
    <property type="component" value="Unassembled WGS sequence"/>
</dbReference>
<gene>
    <name evidence="2" type="ORF">C4F49_01510</name>
</gene>
<evidence type="ECO:0000313" key="3">
    <source>
        <dbReference type="Proteomes" id="UP000616201"/>
    </source>
</evidence>
<dbReference type="AlphaFoldDB" id="A0A928UT51"/>
<evidence type="ECO:0000313" key="2">
    <source>
        <dbReference type="EMBL" id="MBE8712358.1"/>
    </source>
</evidence>
<protein>
    <submittedName>
        <fullName evidence="2">Polysaccharide pyruvyl transferase family protein</fullName>
    </submittedName>
</protein>
<proteinExistence type="predicted"/>
<reference evidence="2" key="1">
    <citation type="submission" date="2018-02" db="EMBL/GenBank/DDBJ databases">
        <authorList>
            <person name="Vasarhelyi B.M."/>
            <person name="Deshmukh S."/>
            <person name="Balint B."/>
            <person name="Kukolya J."/>
        </authorList>
    </citation>
    <scope>NUCLEOTIDE SEQUENCE</scope>
    <source>
        <strain evidence="2">KB22</strain>
    </source>
</reference>
<feature type="domain" description="Polysaccharide pyruvyl transferase" evidence="1">
    <location>
        <begin position="24"/>
        <end position="328"/>
    </location>
</feature>
<dbReference type="Pfam" id="PF04230">
    <property type="entry name" value="PS_pyruv_trans"/>
    <property type="match status" value="1"/>
</dbReference>
<dbReference type="EMBL" id="PRDK01000001">
    <property type="protein sequence ID" value="MBE8712358.1"/>
    <property type="molecule type" value="Genomic_DNA"/>
</dbReference>
<keyword evidence="2" id="KW-0808">Transferase</keyword>
<keyword evidence="3" id="KW-1185">Reference proteome</keyword>
<name>A0A928UT51_9SPHI</name>
<comment type="caution">
    <text evidence="2">The sequence shown here is derived from an EMBL/GenBank/DDBJ whole genome shotgun (WGS) entry which is preliminary data.</text>
</comment>
<dbReference type="InterPro" id="IPR007345">
    <property type="entry name" value="Polysacch_pyruvyl_Trfase"/>
</dbReference>
<evidence type="ECO:0000259" key="1">
    <source>
        <dbReference type="Pfam" id="PF04230"/>
    </source>
</evidence>